<feature type="compositionally biased region" description="Low complexity" evidence="1">
    <location>
        <begin position="800"/>
        <end position="815"/>
    </location>
</feature>
<feature type="compositionally biased region" description="Low complexity" evidence="1">
    <location>
        <begin position="780"/>
        <end position="789"/>
    </location>
</feature>
<dbReference type="SMART" id="SM00458">
    <property type="entry name" value="RICIN"/>
    <property type="match status" value="1"/>
</dbReference>
<feature type="compositionally biased region" description="Low complexity" evidence="1">
    <location>
        <begin position="337"/>
        <end position="357"/>
    </location>
</feature>
<keyword evidence="4" id="KW-1185">Reference proteome</keyword>
<reference evidence="4" key="1">
    <citation type="journal article" date="2019" name="Int. J. Syst. Evol. Microbiol.">
        <title>The Global Catalogue of Microorganisms (GCM) 10K type strain sequencing project: providing services to taxonomists for standard genome sequencing and annotation.</title>
        <authorList>
            <consortium name="The Broad Institute Genomics Platform"/>
            <consortium name="The Broad Institute Genome Sequencing Center for Infectious Disease"/>
            <person name="Wu L."/>
            <person name="Ma J."/>
        </authorList>
    </citation>
    <scope>NUCLEOTIDE SEQUENCE [LARGE SCALE GENOMIC DNA]</scope>
    <source>
        <strain evidence="4">KCTC 42586</strain>
    </source>
</reference>
<feature type="domain" description="Ricin B lectin" evidence="2">
    <location>
        <begin position="636"/>
        <end position="764"/>
    </location>
</feature>
<dbReference type="Gene3D" id="2.80.10.50">
    <property type="match status" value="1"/>
</dbReference>
<organism evidence="3 4">
    <name type="scientific">Streptomyces coerulescens</name>
    <dbReference type="NCBI Taxonomy" id="29304"/>
    <lineage>
        <taxon>Bacteria</taxon>
        <taxon>Bacillati</taxon>
        <taxon>Actinomycetota</taxon>
        <taxon>Actinomycetes</taxon>
        <taxon>Kitasatosporales</taxon>
        <taxon>Streptomycetaceae</taxon>
        <taxon>Streptomyces</taxon>
    </lineage>
</organism>
<name>A0ABW0CCS9_STRCD</name>
<feature type="compositionally biased region" description="Polar residues" evidence="1">
    <location>
        <begin position="498"/>
        <end position="516"/>
    </location>
</feature>
<evidence type="ECO:0000259" key="2">
    <source>
        <dbReference type="SMART" id="SM00458"/>
    </source>
</evidence>
<dbReference type="PROSITE" id="PS50231">
    <property type="entry name" value="RICIN_B_LECTIN"/>
    <property type="match status" value="1"/>
</dbReference>
<dbReference type="InterPro" id="IPR000772">
    <property type="entry name" value="Ricin_B_lectin"/>
</dbReference>
<dbReference type="InterPro" id="IPR035992">
    <property type="entry name" value="Ricin_B-like_lectins"/>
</dbReference>
<feature type="compositionally biased region" description="Polar residues" evidence="1">
    <location>
        <begin position="478"/>
        <end position="490"/>
    </location>
</feature>
<feature type="region of interest" description="Disordered" evidence="1">
    <location>
        <begin position="779"/>
        <end position="865"/>
    </location>
</feature>
<comment type="caution">
    <text evidence="3">The sequence shown here is derived from an EMBL/GenBank/DDBJ whole genome shotgun (WGS) entry which is preliminary data.</text>
</comment>
<evidence type="ECO:0000313" key="3">
    <source>
        <dbReference type="EMBL" id="MFC5213661.1"/>
    </source>
</evidence>
<dbReference type="Proteomes" id="UP001596263">
    <property type="component" value="Unassembled WGS sequence"/>
</dbReference>
<feature type="region of interest" description="Disordered" evidence="1">
    <location>
        <begin position="594"/>
        <end position="625"/>
    </location>
</feature>
<accession>A0ABW0CCS9</accession>
<feature type="region of interest" description="Disordered" evidence="1">
    <location>
        <begin position="464"/>
        <end position="556"/>
    </location>
</feature>
<gene>
    <name evidence="3" type="ORF">ACFPQ9_07415</name>
</gene>
<evidence type="ECO:0000313" key="4">
    <source>
        <dbReference type="Proteomes" id="UP001596263"/>
    </source>
</evidence>
<proteinExistence type="predicted"/>
<feature type="compositionally biased region" description="Polar residues" evidence="1">
    <location>
        <begin position="821"/>
        <end position="836"/>
    </location>
</feature>
<protein>
    <submittedName>
        <fullName evidence="3">Ricin-type beta-trefoil lectin domain protein</fullName>
    </submittedName>
</protein>
<dbReference type="EMBL" id="JBHSKM010000003">
    <property type="protein sequence ID" value="MFC5213661.1"/>
    <property type="molecule type" value="Genomic_DNA"/>
</dbReference>
<evidence type="ECO:0000256" key="1">
    <source>
        <dbReference type="SAM" id="MobiDB-lite"/>
    </source>
</evidence>
<sequence>MHDAGLSNSPNDARIFEVTDAQLSAELKKWTGVSPALHPVGELLDRHWEAGFAYARLCTADARSAGMLTTAAFTRLFGETLRQTGPTAAWRPRLLVTVRRIAAEWDTDRRRELLHPELRSEVEGAERVAARLLPPADRRLLSGAFQRLPQSARCLLWHTEVEAEPLSVPAGLLGLDEESARLELDRARDRLREECLQVHRELAPEQECRQYLRMLDVTYRRGGIDIDPDLRGHLNRCAHCSDTACQLTFFNEGLGVALAEAVLGWGARDYLVKRAGLTDGTAEAEAESVPPAPRHAAAAPTAIAGESFFADAAPPTRPRHAPAMGRPRHAPAPPRHAPAAAGEGPAPAGESFAPGAESFAPGADSFAPTAEDFGHGADSFAPAGEGFGHAGDSFAPAAGSFGHPGESFASAAESFAPPTEASAPIAEPFAPAAEAFAPVGEAPAPGDQPLAAPASQSFFAPANESFSAPANEPFSAPANESFSAPASETFSAPGAQPFATSAKQSLSKTTNQSFATAGNPASPAEPGPRRSRRADRRTEGGTSGEAAGGTTRTCSGRAALKAARRAARRRNLTAAVATVSALVVLPLVIWSVGGSGDDSSPTAGDRPSEAPDTGKGTATKNPSWAGAAEAAKGDLRGRLHNIGSGLCVGIVGGKAEEGAETELAKCSSSPGQQWSYETDGLLRSGADPGLCLDSHLGYSVRLAPCTGTTDTENDYIRYDFTLQGTLVPRFDQDLALTPAATDGSGALVLKTREDDGDAQHWVIDTSQTELQLAVVNWDSATETPKTATPAPTPTPRPESSKTPSATPTPSTTPSTARPGTVSASPTDDSCSYNPYSCSWDGDDGWSGGGYGGGYGGGHGHGDGRR</sequence>
<feature type="region of interest" description="Disordered" evidence="1">
    <location>
        <begin position="311"/>
        <end position="388"/>
    </location>
</feature>
<dbReference type="SUPFAM" id="SSF50370">
    <property type="entry name" value="Ricin B-like lectins"/>
    <property type="match status" value="1"/>
</dbReference>
<feature type="compositionally biased region" description="Gly residues" evidence="1">
    <location>
        <begin position="844"/>
        <end position="858"/>
    </location>
</feature>
<dbReference type="Pfam" id="PF00652">
    <property type="entry name" value="Ricin_B_lectin"/>
    <property type="match status" value="1"/>
</dbReference>